<dbReference type="EMBL" id="JAFMYV010000001">
    <property type="protein sequence ID" value="MBO0935084.1"/>
    <property type="molecule type" value="Genomic_DNA"/>
</dbReference>
<organism evidence="3 4">
    <name type="scientific">Fibrella rubiginis</name>
    <dbReference type="NCBI Taxonomy" id="2817060"/>
    <lineage>
        <taxon>Bacteria</taxon>
        <taxon>Pseudomonadati</taxon>
        <taxon>Bacteroidota</taxon>
        <taxon>Cytophagia</taxon>
        <taxon>Cytophagales</taxon>
        <taxon>Spirosomataceae</taxon>
        <taxon>Fibrella</taxon>
    </lineage>
</organism>
<dbReference type="AlphaFoldDB" id="A0A939GD79"/>
<evidence type="ECO:0000313" key="3">
    <source>
        <dbReference type="EMBL" id="MBO0935084.1"/>
    </source>
</evidence>
<dbReference type="InterPro" id="IPR007936">
    <property type="entry name" value="VapE-like_dom"/>
</dbReference>
<dbReference type="Pfam" id="PF05272">
    <property type="entry name" value="VapE-like_dom"/>
    <property type="match status" value="1"/>
</dbReference>
<reference evidence="3" key="1">
    <citation type="submission" date="2021-03" db="EMBL/GenBank/DDBJ databases">
        <title>Fibrella sp. HMF5335 genome sequencing and assembly.</title>
        <authorList>
            <person name="Kang H."/>
            <person name="Kim H."/>
            <person name="Bae S."/>
            <person name="Joh K."/>
        </authorList>
    </citation>
    <scope>NUCLEOTIDE SEQUENCE</scope>
    <source>
        <strain evidence="3">HMF5335</strain>
    </source>
</reference>
<feature type="domain" description="Virulence-associated protein E-like" evidence="2">
    <location>
        <begin position="147"/>
        <end position="347"/>
    </location>
</feature>
<name>A0A939GD79_9BACT</name>
<accession>A0A939GD79</accession>
<comment type="caution">
    <text evidence="3">The sequence shown here is derived from an EMBL/GenBank/DDBJ whole genome shotgun (WGS) entry which is preliminary data.</text>
</comment>
<evidence type="ECO:0000313" key="4">
    <source>
        <dbReference type="Proteomes" id="UP000664034"/>
    </source>
</evidence>
<evidence type="ECO:0000256" key="1">
    <source>
        <dbReference type="SAM" id="MobiDB-lite"/>
    </source>
</evidence>
<feature type="compositionally biased region" description="Basic and acidic residues" evidence="1">
    <location>
        <begin position="44"/>
        <end position="56"/>
    </location>
</feature>
<keyword evidence="4" id="KW-1185">Reference proteome</keyword>
<protein>
    <recommendedName>
        <fullName evidence="2">Virulence-associated protein E-like domain-containing protein</fullName>
    </recommendedName>
</protein>
<evidence type="ECO:0000259" key="2">
    <source>
        <dbReference type="Pfam" id="PF05272"/>
    </source>
</evidence>
<proteinExistence type="predicted"/>
<dbReference type="PANTHER" id="PTHR34985">
    <property type="entry name" value="SLR0554 PROTEIN"/>
    <property type="match status" value="1"/>
</dbReference>
<dbReference type="PANTHER" id="PTHR34985:SF1">
    <property type="entry name" value="SLR0554 PROTEIN"/>
    <property type="match status" value="1"/>
</dbReference>
<dbReference type="Proteomes" id="UP000664034">
    <property type="component" value="Unassembled WGS sequence"/>
</dbReference>
<dbReference type="RefSeq" id="WP_207362655.1">
    <property type="nucleotide sequence ID" value="NZ_JAFMYV010000001.1"/>
</dbReference>
<sequence>MKPILEPLKPKLDKLRAEAAAAIGVNADSSQPQPPSTKPRRISHHNETEGKKSKRQMVERNLESLYQFRYNELTGGVEFTPYGKDTFRSLDDYQLNSICRQLDTKRQIEIAPATLLGYLQSDFVPSYHPLIDYFKGLSDREGTATIDAVAATVQVENAGLFAEALMRWMVAAVANAVEKNKRICRNQTCLVLTGGQGIFKTTWLDGLCPPTLLPYKFTGKINLENKDTLVLLALKFIINLDDQLRELNKKDADTVKTLISHGSVTVRRPYDKITSELERTASFLASVNHDEFLADSTGSRRFFPFRVLDIDLDTFQKLDIDHAWAEANTLYKSGFKYWWSADEVAAKFNNSDEFQVVTPESEMLHHYYEVVNDVSQSSVALTTTMLLSRLQDKTRVTLSLKKLGEALRKANAIRQKAKGKNRNYCYFLRERTGSELEALSTPDLASSQESG</sequence>
<gene>
    <name evidence="3" type="ORF">J2I47_00860</name>
</gene>
<feature type="region of interest" description="Disordered" evidence="1">
    <location>
        <begin position="23"/>
        <end position="56"/>
    </location>
</feature>